<dbReference type="EMBL" id="JARXYA010000006">
    <property type="protein sequence ID" value="MDH6504216.1"/>
    <property type="molecule type" value="Genomic_DNA"/>
</dbReference>
<gene>
    <name evidence="1" type="ORF">M2127_001521</name>
</gene>
<proteinExistence type="predicted"/>
<name>A0AA43M8N1_9BURK</name>
<comment type="caution">
    <text evidence="1">The sequence shown here is derived from an EMBL/GenBank/DDBJ whole genome shotgun (WGS) entry which is preliminary data.</text>
</comment>
<evidence type="ECO:0000313" key="2">
    <source>
        <dbReference type="Proteomes" id="UP001161160"/>
    </source>
</evidence>
<dbReference type="AlphaFoldDB" id="A0AA43M8N1"/>
<sequence>MGVVFFTCLRKYCMRLYEIQTIKPKPPLTPAQARIAQLQNTATNAKQAVKQERLRQQQTKLNHQRAKVSV</sequence>
<accession>A0AA43M8N1</accession>
<protein>
    <submittedName>
        <fullName evidence="1">Uncharacterized protein</fullName>
    </submittedName>
</protein>
<organism evidence="1 2">
    <name type="scientific">Polynucleobacter sphagniphilus</name>
    <dbReference type="NCBI Taxonomy" id="1743169"/>
    <lineage>
        <taxon>Bacteria</taxon>
        <taxon>Pseudomonadati</taxon>
        <taxon>Pseudomonadota</taxon>
        <taxon>Betaproteobacteria</taxon>
        <taxon>Burkholderiales</taxon>
        <taxon>Burkholderiaceae</taxon>
        <taxon>Polynucleobacter</taxon>
    </lineage>
</organism>
<evidence type="ECO:0000313" key="1">
    <source>
        <dbReference type="EMBL" id="MDH6504216.1"/>
    </source>
</evidence>
<reference evidence="1" key="1">
    <citation type="submission" date="2023-04" db="EMBL/GenBank/DDBJ databases">
        <title>Genome Encyclopedia of Bacteria and Archaea VI: Functional Genomics of Type Strains.</title>
        <authorList>
            <person name="Whitman W."/>
        </authorList>
    </citation>
    <scope>NUCLEOTIDE SEQUENCE</scope>
    <source>
        <strain evidence="1">Enz.4-51</strain>
    </source>
</reference>
<dbReference type="Proteomes" id="UP001161160">
    <property type="component" value="Unassembled WGS sequence"/>
</dbReference>
<keyword evidence="2" id="KW-1185">Reference proteome</keyword>